<organism evidence="17">
    <name type="scientific">Caenis robusta</name>
    <dbReference type="NCBI Taxonomy" id="446426"/>
    <lineage>
        <taxon>Eukaryota</taxon>
        <taxon>Metazoa</taxon>
        <taxon>Ecdysozoa</taxon>
        <taxon>Arthropoda</taxon>
        <taxon>Hexapoda</taxon>
        <taxon>Insecta</taxon>
        <taxon>Pterygota</taxon>
        <taxon>Palaeoptera</taxon>
        <taxon>Ephemeroptera</taxon>
        <taxon>Pannota</taxon>
        <taxon>Caenidae</taxon>
        <taxon>Caenis</taxon>
    </lineage>
</organism>
<keyword evidence="7 16" id="KW-0812">Transmembrane</keyword>
<keyword evidence="9" id="KW-0249">Electron transport</keyword>
<dbReference type="GO" id="GO:0031966">
    <property type="term" value="C:mitochondrial membrane"/>
    <property type="evidence" value="ECO:0007669"/>
    <property type="project" value="UniProtKB-SubCell"/>
</dbReference>
<dbReference type="PANTHER" id="PTHR11435:SF1">
    <property type="entry name" value="NADH-UBIQUINONE OXIDOREDUCTASE CHAIN 6"/>
    <property type="match status" value="1"/>
</dbReference>
<evidence type="ECO:0000256" key="12">
    <source>
        <dbReference type="ARBA" id="ARBA00023128"/>
    </source>
</evidence>
<feature type="transmembrane region" description="Helical" evidence="16">
    <location>
        <begin position="48"/>
        <end position="71"/>
    </location>
</feature>
<feature type="transmembrane region" description="Helical" evidence="16">
    <location>
        <begin position="21"/>
        <end position="42"/>
    </location>
</feature>
<evidence type="ECO:0000256" key="14">
    <source>
        <dbReference type="ARBA" id="ARBA00031019"/>
    </source>
</evidence>
<gene>
    <name evidence="17" type="primary">ND6</name>
</gene>
<evidence type="ECO:0000256" key="11">
    <source>
        <dbReference type="ARBA" id="ARBA00023027"/>
    </source>
</evidence>
<evidence type="ECO:0000256" key="10">
    <source>
        <dbReference type="ARBA" id="ARBA00022989"/>
    </source>
</evidence>
<keyword evidence="5" id="KW-0813">Transport</keyword>
<evidence type="ECO:0000256" key="6">
    <source>
        <dbReference type="ARBA" id="ARBA00022660"/>
    </source>
</evidence>
<keyword evidence="10 16" id="KW-1133">Transmembrane helix</keyword>
<feature type="transmembrane region" description="Helical" evidence="16">
    <location>
        <begin position="135"/>
        <end position="160"/>
    </location>
</feature>
<dbReference type="EC" id="7.1.1.2" evidence="3"/>
<evidence type="ECO:0000256" key="8">
    <source>
        <dbReference type="ARBA" id="ARBA00022967"/>
    </source>
</evidence>
<evidence type="ECO:0000313" key="17">
    <source>
        <dbReference type="EMBL" id="QLY90289.1"/>
    </source>
</evidence>
<dbReference type="InterPro" id="IPR050269">
    <property type="entry name" value="ComplexI_Subunit6"/>
</dbReference>
<evidence type="ECO:0000256" key="13">
    <source>
        <dbReference type="ARBA" id="ARBA00023136"/>
    </source>
</evidence>
<dbReference type="EMBL" id="MT628575">
    <property type="protein sequence ID" value="QLY90289.1"/>
    <property type="molecule type" value="Genomic_DNA"/>
</dbReference>
<keyword evidence="13 16" id="KW-0472">Membrane</keyword>
<feature type="transmembrane region" description="Helical" evidence="16">
    <location>
        <begin position="83"/>
        <end position="104"/>
    </location>
</feature>
<keyword evidence="12 17" id="KW-0496">Mitochondrion</keyword>
<evidence type="ECO:0000256" key="7">
    <source>
        <dbReference type="ARBA" id="ARBA00022692"/>
    </source>
</evidence>
<evidence type="ECO:0000256" key="3">
    <source>
        <dbReference type="ARBA" id="ARBA00012944"/>
    </source>
</evidence>
<protein>
    <recommendedName>
        <fullName evidence="4">NADH-ubiquinone oxidoreductase chain 6</fullName>
        <ecNumber evidence="3">7.1.1.2</ecNumber>
    </recommendedName>
    <alternativeName>
        <fullName evidence="14">NADH dehydrogenase subunit 6</fullName>
    </alternativeName>
</protein>
<keyword evidence="8" id="KW-1278">Translocase</keyword>
<dbReference type="AlphaFoldDB" id="A0A7D7ADQ5"/>
<comment type="catalytic activity">
    <reaction evidence="15">
        <text>a ubiquinone + NADH + 5 H(+)(in) = a ubiquinol + NAD(+) + 4 H(+)(out)</text>
        <dbReference type="Rhea" id="RHEA:29091"/>
        <dbReference type="Rhea" id="RHEA-COMP:9565"/>
        <dbReference type="Rhea" id="RHEA-COMP:9566"/>
        <dbReference type="ChEBI" id="CHEBI:15378"/>
        <dbReference type="ChEBI" id="CHEBI:16389"/>
        <dbReference type="ChEBI" id="CHEBI:17976"/>
        <dbReference type="ChEBI" id="CHEBI:57540"/>
        <dbReference type="ChEBI" id="CHEBI:57945"/>
        <dbReference type="EC" id="7.1.1.2"/>
    </reaction>
</comment>
<evidence type="ECO:0000256" key="9">
    <source>
        <dbReference type="ARBA" id="ARBA00022982"/>
    </source>
</evidence>
<proteinExistence type="inferred from homology"/>
<evidence type="ECO:0000256" key="16">
    <source>
        <dbReference type="SAM" id="Phobius"/>
    </source>
</evidence>
<dbReference type="PANTHER" id="PTHR11435">
    <property type="entry name" value="NADH UBIQUINONE OXIDOREDUCTASE SUBUNIT ND6"/>
    <property type="match status" value="1"/>
</dbReference>
<comment type="subcellular location">
    <subcellularLocation>
        <location evidence="1">Mitochondrion membrane</location>
        <topology evidence="1">Multi-pass membrane protein</topology>
    </subcellularLocation>
</comment>
<evidence type="ECO:0000256" key="15">
    <source>
        <dbReference type="ARBA" id="ARBA00049551"/>
    </source>
</evidence>
<name>A0A7D7ADQ5_9INSE</name>
<keyword evidence="11" id="KW-0520">NAD</keyword>
<accession>A0A7D7ADQ5</accession>
<evidence type="ECO:0000256" key="4">
    <source>
        <dbReference type="ARBA" id="ARBA00021095"/>
    </source>
</evidence>
<dbReference type="GO" id="GO:0008137">
    <property type="term" value="F:NADH dehydrogenase (ubiquinone) activity"/>
    <property type="evidence" value="ECO:0007669"/>
    <property type="project" value="UniProtKB-EC"/>
</dbReference>
<keyword evidence="6" id="KW-0679">Respiratory chain</keyword>
<sequence length="170" mass="19841">MLMTTLTMIILLSVMFLYMNHPLAMGLMLLLQTLLISIYTGLMLPSFWFSYVLFLVFLGGMLVLFIYVTSLASNEMFSLNPKLVFVFSVMMFIIMTFMYIMNFYNMNCNMKFNMSNNMLKTTKYLNESIFKMYDIMAYPITVMMILYLLLTLVIIVNIVAMNEGPLRPIN</sequence>
<evidence type="ECO:0000256" key="1">
    <source>
        <dbReference type="ARBA" id="ARBA00004225"/>
    </source>
</evidence>
<geneLocation type="mitochondrion" evidence="17"/>
<evidence type="ECO:0000256" key="2">
    <source>
        <dbReference type="ARBA" id="ARBA00005698"/>
    </source>
</evidence>
<comment type="similarity">
    <text evidence="2">Belongs to the complex I subunit 6 family.</text>
</comment>
<reference evidence="17" key="1">
    <citation type="submission" date="2020-06" db="EMBL/GenBank/DDBJ databases">
        <title>DNAmark Project.</title>
        <authorList>
            <person name="Leerhoei F."/>
        </authorList>
    </citation>
    <scope>NUCLEOTIDE SEQUENCE</scope>
    <source>
        <strain evidence="17">DM1209</strain>
    </source>
</reference>
<evidence type="ECO:0000256" key="5">
    <source>
        <dbReference type="ARBA" id="ARBA00022448"/>
    </source>
</evidence>